<sequence length="505" mass="57518">MEYRPLPSTQAKDPLVCDVLYVSLSDSSLYTALSYCWGHGDLSGRIFVAGTQVRIDKNLSDALVEFRRRGHLAVWADALCIDQSGFDERDLQVLLMSNIYRGAHTVIAWLGSGGSSAADDRQQIESSLLRIEAVSKAARDVLCSREPLSSMLEAEILQAWPILSDILRAEYWSRVWIIQELCVGMSLQLLWNRYLIDLNDINDMYSIMLAYRKIKGIVNGAPDVPGHHVQQLVIMRQKVANLTRDRPSLIEYLSRSHLAKATDQRDKVFALLGVSRDGMDIFPAPSYTMPLDKLNFNAAQRLLRSTGSLDPFVFKSIPPGTWIPDWFERRLGRRNVFRIDCSATLQEAASTPLQWPAGIIPGPPTGEPPNTHNPLDSLFKLMVVLRPVKDDRPRQIYENEFLFFSKALRTEDDPEWLQLHFPELHAWLRGELNTQFKINGHTIGDRFTQPDAASLWRLVSHTWQDYRAKGYLGSLVPIKNYHRRLREADRYPLCFINYHPVGGSS</sequence>
<dbReference type="InterPro" id="IPR052895">
    <property type="entry name" value="HetReg/Transcr_Mod"/>
</dbReference>
<dbReference type="EMBL" id="JAGPXC010000010">
    <property type="protein sequence ID" value="KAH6646376.1"/>
    <property type="molecule type" value="Genomic_DNA"/>
</dbReference>
<dbReference type="PANTHER" id="PTHR24148:SF73">
    <property type="entry name" value="HET DOMAIN PROTEIN (AFU_ORTHOLOGUE AFUA_8G01020)"/>
    <property type="match status" value="1"/>
</dbReference>
<proteinExistence type="predicted"/>
<protein>
    <submittedName>
        <fullName evidence="2">Heterokaryon incompatibility protein-domain-containing protein</fullName>
    </submittedName>
</protein>
<dbReference type="Pfam" id="PF06985">
    <property type="entry name" value="HET"/>
    <property type="match status" value="1"/>
</dbReference>
<keyword evidence="3" id="KW-1185">Reference proteome</keyword>
<evidence type="ECO:0000259" key="1">
    <source>
        <dbReference type="Pfam" id="PF06985"/>
    </source>
</evidence>
<organism evidence="2 3">
    <name type="scientific">Truncatella angustata</name>
    <dbReference type="NCBI Taxonomy" id="152316"/>
    <lineage>
        <taxon>Eukaryota</taxon>
        <taxon>Fungi</taxon>
        <taxon>Dikarya</taxon>
        <taxon>Ascomycota</taxon>
        <taxon>Pezizomycotina</taxon>
        <taxon>Sordariomycetes</taxon>
        <taxon>Xylariomycetidae</taxon>
        <taxon>Amphisphaeriales</taxon>
        <taxon>Sporocadaceae</taxon>
        <taxon>Truncatella</taxon>
    </lineage>
</organism>
<comment type="caution">
    <text evidence="2">The sequence shown here is derived from an EMBL/GenBank/DDBJ whole genome shotgun (WGS) entry which is preliminary data.</text>
</comment>
<dbReference type="GeneID" id="70129812"/>
<evidence type="ECO:0000313" key="3">
    <source>
        <dbReference type="Proteomes" id="UP000758603"/>
    </source>
</evidence>
<dbReference type="InterPro" id="IPR010730">
    <property type="entry name" value="HET"/>
</dbReference>
<gene>
    <name evidence="2" type="ORF">BKA67DRAFT_541344</name>
</gene>
<dbReference type="RefSeq" id="XP_045952890.1">
    <property type="nucleotide sequence ID" value="XM_046100920.1"/>
</dbReference>
<evidence type="ECO:0000313" key="2">
    <source>
        <dbReference type="EMBL" id="KAH6646376.1"/>
    </source>
</evidence>
<dbReference type="OrthoDB" id="5571888at2759"/>
<feature type="domain" description="Heterokaryon incompatibility" evidence="1">
    <location>
        <begin position="30"/>
        <end position="180"/>
    </location>
</feature>
<dbReference type="AlphaFoldDB" id="A0A9P8RNF5"/>
<dbReference type="Proteomes" id="UP000758603">
    <property type="component" value="Unassembled WGS sequence"/>
</dbReference>
<reference evidence="2" key="1">
    <citation type="journal article" date="2021" name="Nat. Commun.">
        <title>Genetic determinants of endophytism in the Arabidopsis root mycobiome.</title>
        <authorList>
            <person name="Mesny F."/>
            <person name="Miyauchi S."/>
            <person name="Thiergart T."/>
            <person name="Pickel B."/>
            <person name="Atanasova L."/>
            <person name="Karlsson M."/>
            <person name="Huettel B."/>
            <person name="Barry K.W."/>
            <person name="Haridas S."/>
            <person name="Chen C."/>
            <person name="Bauer D."/>
            <person name="Andreopoulos W."/>
            <person name="Pangilinan J."/>
            <person name="LaButti K."/>
            <person name="Riley R."/>
            <person name="Lipzen A."/>
            <person name="Clum A."/>
            <person name="Drula E."/>
            <person name="Henrissat B."/>
            <person name="Kohler A."/>
            <person name="Grigoriev I.V."/>
            <person name="Martin F.M."/>
            <person name="Hacquard S."/>
        </authorList>
    </citation>
    <scope>NUCLEOTIDE SEQUENCE</scope>
    <source>
        <strain evidence="2">MPI-SDFR-AT-0073</strain>
    </source>
</reference>
<accession>A0A9P8RNF5</accession>
<dbReference type="PANTHER" id="PTHR24148">
    <property type="entry name" value="ANKYRIN REPEAT DOMAIN-CONTAINING PROTEIN 39 HOMOLOG-RELATED"/>
    <property type="match status" value="1"/>
</dbReference>
<name>A0A9P8RNF5_9PEZI</name>